<dbReference type="EMBL" id="MU802897">
    <property type="protein sequence ID" value="KAJ3978631.1"/>
    <property type="molecule type" value="Genomic_DNA"/>
</dbReference>
<dbReference type="Proteomes" id="UP001163850">
    <property type="component" value="Unassembled WGS sequence"/>
</dbReference>
<comment type="caution">
    <text evidence="2">The sequence shown here is derived from an EMBL/GenBank/DDBJ whole genome shotgun (WGS) entry which is preliminary data.</text>
</comment>
<feature type="region of interest" description="Disordered" evidence="1">
    <location>
        <begin position="32"/>
        <end position="59"/>
    </location>
</feature>
<feature type="compositionally biased region" description="Polar residues" evidence="1">
    <location>
        <begin position="39"/>
        <end position="55"/>
    </location>
</feature>
<organism evidence="2 3">
    <name type="scientific">Lentinula detonsa</name>
    <dbReference type="NCBI Taxonomy" id="2804962"/>
    <lineage>
        <taxon>Eukaryota</taxon>
        <taxon>Fungi</taxon>
        <taxon>Dikarya</taxon>
        <taxon>Basidiomycota</taxon>
        <taxon>Agaricomycotina</taxon>
        <taxon>Agaricomycetes</taxon>
        <taxon>Agaricomycetidae</taxon>
        <taxon>Agaricales</taxon>
        <taxon>Marasmiineae</taxon>
        <taxon>Omphalotaceae</taxon>
        <taxon>Lentinula</taxon>
    </lineage>
</organism>
<protein>
    <submittedName>
        <fullName evidence="2">Uncharacterized protein</fullName>
    </submittedName>
</protein>
<name>A0AA38PNZ5_9AGAR</name>
<evidence type="ECO:0000313" key="3">
    <source>
        <dbReference type="Proteomes" id="UP001163850"/>
    </source>
</evidence>
<feature type="region of interest" description="Disordered" evidence="1">
    <location>
        <begin position="77"/>
        <end position="101"/>
    </location>
</feature>
<proteinExistence type="predicted"/>
<dbReference type="AlphaFoldDB" id="A0AA38PNZ5"/>
<accession>A0AA38PNZ5</accession>
<gene>
    <name evidence="2" type="ORF">F5890DRAFT_1592282</name>
</gene>
<evidence type="ECO:0000313" key="2">
    <source>
        <dbReference type="EMBL" id="KAJ3978631.1"/>
    </source>
</evidence>
<evidence type="ECO:0000256" key="1">
    <source>
        <dbReference type="SAM" id="MobiDB-lite"/>
    </source>
</evidence>
<reference evidence="2" key="1">
    <citation type="submission" date="2022-08" db="EMBL/GenBank/DDBJ databases">
        <authorList>
            <consortium name="DOE Joint Genome Institute"/>
            <person name="Min B."/>
            <person name="Riley R."/>
            <person name="Sierra-Patev S."/>
            <person name="Naranjo-Ortiz M."/>
            <person name="Looney B."/>
            <person name="Konkel Z."/>
            <person name="Slot J.C."/>
            <person name="Sakamoto Y."/>
            <person name="Steenwyk J.L."/>
            <person name="Rokas A."/>
            <person name="Carro J."/>
            <person name="Camarero S."/>
            <person name="Ferreira P."/>
            <person name="Molpeceres G."/>
            <person name="Ruiz-Duenas F.J."/>
            <person name="Serrano A."/>
            <person name="Henrissat B."/>
            <person name="Drula E."/>
            <person name="Hughes K.W."/>
            <person name="Mata J.L."/>
            <person name="Ishikawa N.K."/>
            <person name="Vargas-Isla R."/>
            <person name="Ushijima S."/>
            <person name="Smith C.A."/>
            <person name="Ahrendt S."/>
            <person name="Andreopoulos W."/>
            <person name="He G."/>
            <person name="Labutti K."/>
            <person name="Lipzen A."/>
            <person name="Ng V."/>
            <person name="Sandor L."/>
            <person name="Barry K."/>
            <person name="Martinez A.T."/>
            <person name="Xiao Y."/>
            <person name="Gibbons J.G."/>
            <person name="Terashima K."/>
            <person name="Hibbett D.S."/>
            <person name="Grigoriev I.V."/>
        </authorList>
    </citation>
    <scope>NUCLEOTIDE SEQUENCE</scope>
    <source>
        <strain evidence="2">TFB7829</strain>
    </source>
</reference>
<sequence length="336" mass="37369">MLLVDFWTVASTCSRFYTSSHELSSALISSTSYSSPSLQPMQPNTDTMTDPMESSNTHKKLQQRKVWMSSTSCHSDAGSKWDADEGGSQAGDLLKNKQKSSSLQSLEKTGLLKMKVLRDNFNILVSEEEFLLEVGEENNENAGSNLEIDEDDLRKERMQVVRKVRDHYKESDADIILPFTQPASLASMNEACSSNLRMKVKTPKCPPKIVSCGQSTKQQKVAQDIKYNAEHPSMVNLSVAGVEVSSLSCNDLEESSNANWPAVNHLVYPIHSQCISVNNQSQMIKDLLTEAILLTVGLTIFQDGFATSNVQVTHSYTSITLVRAKQELPKKLYCFK</sequence>